<reference evidence="2" key="1">
    <citation type="submission" date="2013-07" db="EMBL/GenBank/DDBJ databases">
        <title>The Genome Sequence of Cryptococcus pinus CBS10737.</title>
        <authorList>
            <consortium name="The Broad Institute Genome Sequencing Platform"/>
            <person name="Cuomo C."/>
            <person name="Litvintseva A."/>
            <person name="Chen Y."/>
            <person name="Heitman J."/>
            <person name="Sun S."/>
            <person name="Springer D."/>
            <person name="Dromer F."/>
            <person name="Young S.K."/>
            <person name="Zeng Q."/>
            <person name="Gargeya S."/>
            <person name="Fitzgerald M."/>
            <person name="Abouelleil A."/>
            <person name="Alvarado L."/>
            <person name="Berlin A.M."/>
            <person name="Chapman S.B."/>
            <person name="Dewar J."/>
            <person name="Goldberg J."/>
            <person name="Griggs A."/>
            <person name="Gujja S."/>
            <person name="Hansen M."/>
            <person name="Howarth C."/>
            <person name="Imamovic A."/>
            <person name="Larimer J."/>
            <person name="McCowan C."/>
            <person name="Murphy C."/>
            <person name="Pearson M."/>
            <person name="Priest M."/>
            <person name="Roberts A."/>
            <person name="Saif S."/>
            <person name="Shea T."/>
            <person name="Sykes S."/>
            <person name="Wortman J."/>
            <person name="Nusbaum C."/>
            <person name="Birren B."/>
        </authorList>
    </citation>
    <scope>NUCLEOTIDE SEQUENCE [LARGE SCALE GENOMIC DNA]</scope>
    <source>
        <strain evidence="2">CBS 10737</strain>
    </source>
</reference>
<organism evidence="2">
    <name type="scientific">Kwoniella pini CBS 10737</name>
    <dbReference type="NCBI Taxonomy" id="1296096"/>
    <lineage>
        <taxon>Eukaryota</taxon>
        <taxon>Fungi</taxon>
        <taxon>Dikarya</taxon>
        <taxon>Basidiomycota</taxon>
        <taxon>Agaricomycotina</taxon>
        <taxon>Tremellomycetes</taxon>
        <taxon>Tremellales</taxon>
        <taxon>Cryptococcaceae</taxon>
        <taxon>Kwoniella</taxon>
    </lineage>
</organism>
<evidence type="ECO:0000313" key="2">
    <source>
        <dbReference type="EMBL" id="OCF48943.1"/>
    </source>
</evidence>
<protein>
    <submittedName>
        <fullName evidence="2">Uncharacterized protein</fullName>
    </submittedName>
</protein>
<evidence type="ECO:0000313" key="3">
    <source>
        <dbReference type="EMBL" id="WWC71851.1"/>
    </source>
</evidence>
<feature type="compositionally biased region" description="Low complexity" evidence="1">
    <location>
        <begin position="28"/>
        <end position="45"/>
    </location>
</feature>
<dbReference type="Proteomes" id="UP000094020">
    <property type="component" value="Chromosome 8"/>
</dbReference>
<dbReference type="OrthoDB" id="2553859at2759"/>
<evidence type="ECO:0000256" key="1">
    <source>
        <dbReference type="SAM" id="MobiDB-lite"/>
    </source>
</evidence>
<dbReference type="GeneID" id="30172999"/>
<dbReference type="AlphaFoldDB" id="A0A1B9I076"/>
<feature type="region of interest" description="Disordered" evidence="1">
    <location>
        <begin position="16"/>
        <end position="60"/>
    </location>
</feature>
<reference evidence="3" key="4">
    <citation type="submission" date="2024-02" db="EMBL/GenBank/DDBJ databases">
        <title>Comparative genomics of Cryptococcus and Kwoniella reveals pathogenesis evolution and contrasting modes of karyotype evolution via chromosome fusion or intercentromeric recombination.</title>
        <authorList>
            <person name="Coelho M.A."/>
            <person name="David-Palma M."/>
            <person name="Shea T."/>
            <person name="Bowers K."/>
            <person name="McGinley-Smith S."/>
            <person name="Mohammad A.W."/>
            <person name="Gnirke A."/>
            <person name="Yurkov A.M."/>
            <person name="Nowrousian M."/>
            <person name="Sun S."/>
            <person name="Cuomo C.A."/>
            <person name="Heitman J."/>
        </authorList>
    </citation>
    <scope>NUCLEOTIDE SEQUENCE</scope>
    <source>
        <strain evidence="3">CBS 10737</strain>
    </source>
</reference>
<evidence type="ECO:0000313" key="4">
    <source>
        <dbReference type="Proteomes" id="UP000094020"/>
    </source>
</evidence>
<dbReference type="EMBL" id="KI894012">
    <property type="protein sequence ID" value="OCF48943.1"/>
    <property type="molecule type" value="Genomic_DNA"/>
</dbReference>
<keyword evidence="4" id="KW-1185">Reference proteome</keyword>
<dbReference type="EMBL" id="CP144526">
    <property type="protein sequence ID" value="WWC71851.1"/>
    <property type="molecule type" value="Genomic_DNA"/>
</dbReference>
<dbReference type="KEGG" id="kpin:30172999"/>
<reference evidence="2" key="3">
    <citation type="submission" date="2016-07" db="EMBL/GenBank/DDBJ databases">
        <title>Evolution of pathogenesis and genome organization in the Tremellales.</title>
        <authorList>
            <person name="Cuomo C."/>
            <person name="Litvintseva A."/>
            <person name="Heitman J."/>
            <person name="Chen Y."/>
            <person name="Sun S."/>
            <person name="Springer D."/>
            <person name="Dromer F."/>
            <person name="Young S."/>
            <person name="Zeng Q."/>
            <person name="Chapman S."/>
            <person name="Gujja S."/>
            <person name="Saif S."/>
            <person name="Birren B."/>
        </authorList>
    </citation>
    <scope>NUCLEOTIDE SEQUENCE</scope>
    <source>
        <strain evidence="2">CBS 10737</strain>
    </source>
</reference>
<sequence>MSITNKSIDLSYTLYPPSQITAPTNVNSEPIASSSSKSYSIEQSSRNITLPPSINSKQSETSKYYEDLTYSLREVQINLNETLTYWKDVIGDKEKFKEDLGKVGHGKGRATVMSLAVNGDFADQREGYKVEKKINDDSDTDESDSE</sequence>
<gene>
    <name evidence="2" type="ORF">I206_04630</name>
    <name evidence="3" type="ORF">I206_105810</name>
</gene>
<dbReference type="RefSeq" id="XP_019010162.1">
    <property type="nucleotide sequence ID" value="XM_019156360.1"/>
</dbReference>
<feature type="compositionally biased region" description="Polar residues" evidence="1">
    <location>
        <begin position="16"/>
        <end position="27"/>
    </location>
</feature>
<name>A0A1B9I076_9TREE</name>
<reference evidence="3" key="2">
    <citation type="submission" date="2013-07" db="EMBL/GenBank/DDBJ databases">
        <authorList>
            <consortium name="The Broad Institute Genome Sequencing Platform"/>
            <person name="Cuomo C."/>
            <person name="Litvintseva A."/>
            <person name="Chen Y."/>
            <person name="Heitman J."/>
            <person name="Sun S."/>
            <person name="Springer D."/>
            <person name="Dromer F."/>
            <person name="Young S.K."/>
            <person name="Zeng Q."/>
            <person name="Gargeya S."/>
            <person name="Fitzgerald M."/>
            <person name="Abouelleil A."/>
            <person name="Alvarado L."/>
            <person name="Berlin A.M."/>
            <person name="Chapman S.B."/>
            <person name="Dewar J."/>
            <person name="Goldberg J."/>
            <person name="Griggs A."/>
            <person name="Gujja S."/>
            <person name="Hansen M."/>
            <person name="Howarth C."/>
            <person name="Imamovic A."/>
            <person name="Larimer J."/>
            <person name="McCowan C."/>
            <person name="Murphy C."/>
            <person name="Pearson M."/>
            <person name="Priest M."/>
            <person name="Roberts A."/>
            <person name="Saif S."/>
            <person name="Shea T."/>
            <person name="Sykes S."/>
            <person name="Wortman J."/>
            <person name="Nusbaum C."/>
            <person name="Birren B."/>
        </authorList>
    </citation>
    <scope>NUCLEOTIDE SEQUENCE</scope>
    <source>
        <strain evidence="3">CBS 10737</strain>
    </source>
</reference>
<feature type="compositionally biased region" description="Polar residues" evidence="1">
    <location>
        <begin position="46"/>
        <end position="60"/>
    </location>
</feature>
<proteinExistence type="predicted"/>
<accession>A0A1B9I076</accession>